<evidence type="ECO:0000313" key="4">
    <source>
        <dbReference type="Proteomes" id="UP000625711"/>
    </source>
</evidence>
<keyword evidence="2" id="KW-0732">Signal</keyword>
<dbReference type="Proteomes" id="UP000625711">
    <property type="component" value="Unassembled WGS sequence"/>
</dbReference>
<comment type="similarity">
    <text evidence="1">Belongs to the phosphatidylethanolamine-binding protein family.</text>
</comment>
<dbReference type="CDD" id="cd00866">
    <property type="entry name" value="PEBP_euk"/>
    <property type="match status" value="1"/>
</dbReference>
<dbReference type="InterPro" id="IPR035810">
    <property type="entry name" value="PEBP_euk"/>
</dbReference>
<evidence type="ECO:0000256" key="2">
    <source>
        <dbReference type="SAM" id="SignalP"/>
    </source>
</evidence>
<accession>A0A834M216</accession>
<dbReference type="InterPro" id="IPR008914">
    <property type="entry name" value="PEBP"/>
</dbReference>
<organism evidence="3 4">
    <name type="scientific">Rhynchophorus ferrugineus</name>
    <name type="common">Red palm weevil</name>
    <name type="synonym">Curculio ferrugineus</name>
    <dbReference type="NCBI Taxonomy" id="354439"/>
    <lineage>
        <taxon>Eukaryota</taxon>
        <taxon>Metazoa</taxon>
        <taxon>Ecdysozoa</taxon>
        <taxon>Arthropoda</taxon>
        <taxon>Hexapoda</taxon>
        <taxon>Insecta</taxon>
        <taxon>Pterygota</taxon>
        <taxon>Neoptera</taxon>
        <taxon>Endopterygota</taxon>
        <taxon>Coleoptera</taxon>
        <taxon>Polyphaga</taxon>
        <taxon>Cucujiformia</taxon>
        <taxon>Curculionidae</taxon>
        <taxon>Dryophthorinae</taxon>
        <taxon>Rhynchophorus</taxon>
    </lineage>
</organism>
<dbReference type="PROSITE" id="PS01220">
    <property type="entry name" value="PBP"/>
    <property type="match status" value="1"/>
</dbReference>
<dbReference type="EMBL" id="JAACXV010014261">
    <property type="protein sequence ID" value="KAF7269066.1"/>
    <property type="molecule type" value="Genomic_DNA"/>
</dbReference>
<sequence>MMLIWVSLMLVGMISGHAGHDHGVGKAFTENDIVPDVLDHPPNNRVEVKYGASEVSLGNELTPTSVREEPLLKYPSQDGRYYTVIMTDPDAPSRSNPIRREFRHWLVVNVPGSDVSKGEVLTAYVGSGPPKGSGLHRYIFLVYEQPEKIAFEEKFVSNHEVGTRPSFSARKFAEKYHLELTAGNFYQAQYDDSVPELHKQLGIQPAKA</sequence>
<dbReference type="PANTHER" id="PTHR11362:SF147">
    <property type="entry name" value="PHOSPHATIDYLETHANOLAMINE BINDING PROTEIN"/>
    <property type="match status" value="1"/>
</dbReference>
<dbReference type="AlphaFoldDB" id="A0A834M216"/>
<protein>
    <recommendedName>
        <fullName evidence="5">Phosphatidylethanolamine-binding protein</fullName>
    </recommendedName>
</protein>
<feature type="signal peptide" evidence="2">
    <location>
        <begin position="1"/>
        <end position="16"/>
    </location>
</feature>
<proteinExistence type="inferred from homology"/>
<dbReference type="OrthoDB" id="2506647at2759"/>
<keyword evidence="4" id="KW-1185">Reference proteome</keyword>
<dbReference type="PANTHER" id="PTHR11362">
    <property type="entry name" value="PHOSPHATIDYLETHANOLAMINE-BINDING PROTEIN"/>
    <property type="match status" value="1"/>
</dbReference>
<reference evidence="3" key="1">
    <citation type="submission" date="2020-08" db="EMBL/GenBank/DDBJ databases">
        <title>Genome sequencing and assembly of the red palm weevil Rhynchophorus ferrugineus.</title>
        <authorList>
            <person name="Dias G.B."/>
            <person name="Bergman C.M."/>
            <person name="Manee M."/>
        </authorList>
    </citation>
    <scope>NUCLEOTIDE SEQUENCE</scope>
    <source>
        <strain evidence="3">AA-2017</strain>
        <tissue evidence="3">Whole larva</tissue>
    </source>
</reference>
<dbReference type="InterPro" id="IPR001858">
    <property type="entry name" value="Phosphatidylethanolamine-bd_CS"/>
</dbReference>
<evidence type="ECO:0008006" key="5">
    <source>
        <dbReference type="Google" id="ProtNLM"/>
    </source>
</evidence>
<gene>
    <name evidence="3" type="ORF">GWI33_017824</name>
</gene>
<comment type="caution">
    <text evidence="3">The sequence shown here is derived from an EMBL/GenBank/DDBJ whole genome shotgun (WGS) entry which is preliminary data.</text>
</comment>
<dbReference type="InterPro" id="IPR036610">
    <property type="entry name" value="PEBP-like_sf"/>
</dbReference>
<evidence type="ECO:0000313" key="3">
    <source>
        <dbReference type="EMBL" id="KAF7269066.1"/>
    </source>
</evidence>
<dbReference type="Pfam" id="PF01161">
    <property type="entry name" value="PBP"/>
    <property type="match status" value="1"/>
</dbReference>
<name>A0A834M216_RHYFE</name>
<dbReference type="Gene3D" id="3.90.280.10">
    <property type="entry name" value="PEBP-like"/>
    <property type="match status" value="1"/>
</dbReference>
<dbReference type="SUPFAM" id="SSF49777">
    <property type="entry name" value="PEBP-like"/>
    <property type="match status" value="1"/>
</dbReference>
<feature type="chain" id="PRO_5032468939" description="Phosphatidylethanolamine-binding protein" evidence="2">
    <location>
        <begin position="17"/>
        <end position="208"/>
    </location>
</feature>
<evidence type="ECO:0000256" key="1">
    <source>
        <dbReference type="ARBA" id="ARBA00007091"/>
    </source>
</evidence>